<reference evidence="8" key="2">
    <citation type="journal article" date="2008" name="Insect Biochem. Mol. Biol.">
        <title>An insight into the sialome of the blood-sucking bug Triatoma infestans, a vector of Chagas' disease.</title>
        <authorList>
            <person name="Assumpcao T.C."/>
            <person name="Francischetti I.M."/>
            <person name="Andersen J.F."/>
            <person name="Schwarz A."/>
            <person name="Santana J.M."/>
            <person name="Ribeiro J.M."/>
        </authorList>
    </citation>
    <scope>NUCLEOTIDE SEQUENCE</scope>
    <source>
        <tissue evidence="8">Salivary gland</tissue>
    </source>
</reference>
<keyword evidence="4 7" id="KW-0732">Signal</keyword>
<dbReference type="InterPro" id="IPR012674">
    <property type="entry name" value="Calycin"/>
</dbReference>
<dbReference type="GO" id="GO:0005576">
    <property type="term" value="C:extracellular region"/>
    <property type="evidence" value="ECO:0007669"/>
    <property type="project" value="UniProtKB-SubCell"/>
</dbReference>
<dbReference type="InterPro" id="IPR005657">
    <property type="entry name" value="Triabi/Procalin"/>
</dbReference>
<feature type="signal peptide" evidence="7">
    <location>
        <begin position="1"/>
        <end position="18"/>
    </location>
</feature>
<dbReference type="SUPFAM" id="SSF50814">
    <property type="entry name" value="Lipocalins"/>
    <property type="match status" value="1"/>
</dbReference>
<name>A6YPH8_TRIIF</name>
<dbReference type="AlphaFoldDB" id="A6YPH8"/>
<dbReference type="CDD" id="cd19423">
    <property type="entry name" value="lipocalin_LTBP1-like"/>
    <property type="match status" value="1"/>
</dbReference>
<evidence type="ECO:0000256" key="7">
    <source>
        <dbReference type="SAM" id="SignalP"/>
    </source>
</evidence>
<comment type="subcellular location">
    <subcellularLocation>
        <location evidence="1">Secreted</location>
    </subcellularLocation>
</comment>
<dbReference type="Pfam" id="PF03973">
    <property type="entry name" value="Triabin"/>
    <property type="match status" value="1"/>
</dbReference>
<keyword evidence="5" id="KW-1199">Hemostasis impairing toxin</keyword>
<evidence type="ECO:0000256" key="2">
    <source>
        <dbReference type="ARBA" id="ARBA00022525"/>
    </source>
</evidence>
<evidence type="ECO:0000313" key="8">
    <source>
        <dbReference type="EMBL" id="ABR27874.1"/>
    </source>
</evidence>
<keyword evidence="2" id="KW-0964">Secreted</keyword>
<dbReference type="GO" id="GO:0030682">
    <property type="term" value="P:symbiont-mediated perturbation of host defenses"/>
    <property type="evidence" value="ECO:0007669"/>
    <property type="project" value="InterPro"/>
</dbReference>
<organism evidence="8">
    <name type="scientific">Triatoma infestans</name>
    <name type="common">Assassin bug</name>
    <dbReference type="NCBI Taxonomy" id="30076"/>
    <lineage>
        <taxon>Eukaryota</taxon>
        <taxon>Metazoa</taxon>
        <taxon>Ecdysozoa</taxon>
        <taxon>Arthropoda</taxon>
        <taxon>Hexapoda</taxon>
        <taxon>Insecta</taxon>
        <taxon>Pterygota</taxon>
        <taxon>Neoptera</taxon>
        <taxon>Paraneoptera</taxon>
        <taxon>Hemiptera</taxon>
        <taxon>Heteroptera</taxon>
        <taxon>Panheteroptera</taxon>
        <taxon>Cimicomorpha</taxon>
        <taxon>Reduviidae</taxon>
        <taxon>Triatominae</taxon>
        <taxon>Triatoma</taxon>
    </lineage>
</organism>
<reference evidence="8" key="1">
    <citation type="submission" date="2007-05" db="EMBL/GenBank/DDBJ databases">
        <authorList>
            <person name="Douchkov D."/>
            <person name="Schweizer P."/>
        </authorList>
    </citation>
    <scope>NUCLEOTIDE SEQUENCE</scope>
    <source>
        <tissue evidence="8">Salivary gland</tissue>
    </source>
</reference>
<dbReference type="GO" id="GO:0090729">
    <property type="term" value="F:toxin activity"/>
    <property type="evidence" value="ECO:0007669"/>
    <property type="project" value="UniProtKB-KW"/>
</dbReference>
<evidence type="ECO:0000256" key="1">
    <source>
        <dbReference type="ARBA" id="ARBA00004613"/>
    </source>
</evidence>
<evidence type="ECO:0000256" key="5">
    <source>
        <dbReference type="ARBA" id="ARBA00023240"/>
    </source>
</evidence>
<dbReference type="Gene3D" id="2.40.128.20">
    <property type="match status" value="1"/>
</dbReference>
<protein>
    <submittedName>
        <fullName evidence="8">Salivary lipocalin</fullName>
    </submittedName>
</protein>
<evidence type="ECO:0000256" key="6">
    <source>
        <dbReference type="ARBA" id="ARBA00034121"/>
    </source>
</evidence>
<evidence type="ECO:0000256" key="4">
    <source>
        <dbReference type="ARBA" id="ARBA00022729"/>
    </source>
</evidence>
<proteinExistence type="evidence at transcript level"/>
<keyword evidence="3" id="KW-0800">Toxin</keyword>
<sequence length="191" mass="21434">MKTIITVIFAGILTYTDAQTTGCQLPSGLRSIGREFQTNNFFTGSWYVTHMKDATNAYDAVCREYKTNVENNNINLEAIGDYTINGNKKPYTTTCSSVISPIPYGTIRLSCRHNSLEGDTVIDYFFDLLLTIIETNYRDYALAYRCTSFQDRSVHTGNLVLLQRTETADGSKATAGLKKNNLKLTDFQNLC</sequence>
<evidence type="ECO:0000256" key="3">
    <source>
        <dbReference type="ARBA" id="ARBA00022656"/>
    </source>
</evidence>
<feature type="chain" id="PRO_5002705711" evidence="7">
    <location>
        <begin position="19"/>
        <end position="191"/>
    </location>
</feature>
<accession>A6YPH8</accession>
<comment type="similarity">
    <text evidence="6">Belongs to the calycin superfamily. Triabin family.</text>
</comment>
<dbReference type="EMBL" id="EF638989">
    <property type="protein sequence ID" value="ABR27874.1"/>
    <property type="molecule type" value="mRNA"/>
</dbReference>